<proteinExistence type="predicted"/>
<dbReference type="RefSeq" id="WP_317701545.1">
    <property type="nucleotide sequence ID" value="NZ_CP136921.1"/>
</dbReference>
<keyword evidence="2" id="KW-1185">Reference proteome</keyword>
<dbReference type="EMBL" id="CP136921">
    <property type="protein sequence ID" value="WOO32076.1"/>
    <property type="molecule type" value="Genomic_DNA"/>
</dbReference>
<reference evidence="1 2" key="1">
    <citation type="submission" date="2023-03" db="EMBL/GenBank/DDBJ databases">
        <title>Diaphorobacter basophil sp. nov., isolated from a sewage-treatment plant.</title>
        <authorList>
            <person name="Yang K."/>
        </authorList>
    </citation>
    <scope>NUCLEOTIDE SEQUENCE [LARGE SCALE GENOMIC DNA]</scope>
    <source>
        <strain evidence="1 2">Y-1</strain>
    </source>
</reference>
<dbReference type="Pfam" id="PF18143">
    <property type="entry name" value="HAD_SAK_2"/>
    <property type="match status" value="1"/>
</dbReference>
<evidence type="ECO:0000313" key="2">
    <source>
        <dbReference type="Proteomes" id="UP001303211"/>
    </source>
</evidence>
<sequence length="185" mass="21203">MILFLDFDGVLHPDEAYLVKGRPVLRAEGALFMWAPLLVGALKNYPGVQIVLSTSWARELRFTRARSFLPPELQQRVIGATWNSRMASNDYGDFYTRNRNTWWDRATRYQQIRRYVDRAQLVSWLAIDDAPEGWADADRARLIQTDPQQGLGDPAAIVRLQGLLESAVRQTQPQRMQTPCRGGEK</sequence>
<name>A0ABZ0J385_9BURK</name>
<organism evidence="1 2">
    <name type="scientific">Diaphorobacter limosus</name>
    <dbReference type="NCBI Taxonomy" id="3036128"/>
    <lineage>
        <taxon>Bacteria</taxon>
        <taxon>Pseudomonadati</taxon>
        <taxon>Pseudomonadota</taxon>
        <taxon>Betaproteobacteria</taxon>
        <taxon>Burkholderiales</taxon>
        <taxon>Comamonadaceae</taxon>
        <taxon>Diaphorobacter</taxon>
    </lineage>
</organism>
<dbReference type="Proteomes" id="UP001303211">
    <property type="component" value="Chromosome"/>
</dbReference>
<evidence type="ECO:0000313" key="1">
    <source>
        <dbReference type="EMBL" id="WOO32076.1"/>
    </source>
</evidence>
<accession>A0ABZ0J385</accession>
<protein>
    <submittedName>
        <fullName evidence="1">HAD domain-containing protein</fullName>
    </submittedName>
</protein>
<gene>
    <name evidence="1" type="ORF">P4826_17030</name>
</gene>